<dbReference type="RefSeq" id="WP_104435913.1">
    <property type="nucleotide sequence ID" value="NZ_PTJD01000027.1"/>
</dbReference>
<comment type="caution">
    <text evidence="2">The sequence shown here is derived from an EMBL/GenBank/DDBJ whole genome shotgun (WGS) entry which is preliminary data.</text>
</comment>
<evidence type="ECO:0000313" key="3">
    <source>
        <dbReference type="Proteomes" id="UP000239485"/>
    </source>
</evidence>
<dbReference type="Proteomes" id="UP000239485">
    <property type="component" value="Unassembled WGS sequence"/>
</dbReference>
<proteinExistence type="predicted"/>
<dbReference type="AlphaFoldDB" id="A0A2S6IBV9"/>
<accession>A0A2S6IBV9</accession>
<dbReference type="OrthoDB" id="7854965at2"/>
<reference evidence="2 3" key="1">
    <citation type="submission" date="2018-02" db="EMBL/GenBank/DDBJ databases">
        <title>Genomic Encyclopedia of Archaeal and Bacterial Type Strains, Phase II (KMG-II): from individual species to whole genera.</title>
        <authorList>
            <person name="Goeker M."/>
        </authorList>
    </citation>
    <scope>NUCLEOTIDE SEQUENCE [LARGE SCALE GENOMIC DNA]</scope>
    <source>
        <strain evidence="2 3">DSM 22857</strain>
    </source>
</reference>
<keyword evidence="3" id="KW-1185">Reference proteome</keyword>
<dbReference type="InterPro" id="IPR053832">
    <property type="entry name" value="DUF6924"/>
</dbReference>
<protein>
    <recommendedName>
        <fullName evidence="1">DUF6924 domain-containing protein</fullName>
    </recommendedName>
</protein>
<organism evidence="2 3">
    <name type="scientific">Kineococcus xinjiangensis</name>
    <dbReference type="NCBI Taxonomy" id="512762"/>
    <lineage>
        <taxon>Bacteria</taxon>
        <taxon>Bacillati</taxon>
        <taxon>Actinomycetota</taxon>
        <taxon>Actinomycetes</taxon>
        <taxon>Kineosporiales</taxon>
        <taxon>Kineosporiaceae</taxon>
        <taxon>Kineococcus</taxon>
    </lineage>
</organism>
<name>A0A2S6IBV9_9ACTN</name>
<evidence type="ECO:0000259" key="1">
    <source>
        <dbReference type="Pfam" id="PF21962"/>
    </source>
</evidence>
<gene>
    <name evidence="2" type="ORF">CLV92_1272</name>
</gene>
<sequence length="192" mass="20777">MSVEDGGVARAARDMAQRAHQERLARVPPGWYEEQHRRDLERLRSMGAGVGDDAASAQGAGLPQDRGTLLVRTDFTRQDRWQALLDAVRTPSEDDFLPALEIVEDLQWRDASVEDLVAAAPASGLIVVADAAALASAELPVLVVNVEDGVAEELRVTPAALWSIENNLSIANMDWEDFTAATGPDGVFRGFD</sequence>
<feature type="domain" description="DUF6924" evidence="1">
    <location>
        <begin position="68"/>
        <end position="191"/>
    </location>
</feature>
<dbReference type="EMBL" id="PTJD01000027">
    <property type="protein sequence ID" value="PPK90182.1"/>
    <property type="molecule type" value="Genomic_DNA"/>
</dbReference>
<dbReference type="Pfam" id="PF21962">
    <property type="entry name" value="DUF6924"/>
    <property type="match status" value="1"/>
</dbReference>
<evidence type="ECO:0000313" key="2">
    <source>
        <dbReference type="EMBL" id="PPK90182.1"/>
    </source>
</evidence>